<sequence>MASEPGLRIEQRPLSDRARSRFPALRDAPGTVFFDNAAGAQVPEEVLDAIREHLLRRNVQRGGRYDRSQAVEAMLGEARERVASFLNAQSPQETSFGLNSTSLIRMIAECTRPQLRAGDEVVVTELDHEANIGPWLRLEASGVKARFWKIRNPGARLETGDLEELLRSGRVRLVAMPLASNATGGVVDVAAASRLARKAGATTFVDAVHFAPHGRIDVQELGADFLAFSGYKIFGPHMGFLWGRLDALRELKPAREFFIPADPPYAFEAGTQTYEGIAGMLGAMRYLASLDAEGSLPRAMDRIRSDERGLSEALLTALADVRGLTILGESDPGRAEARVPTVSFAISGFDPARIVEHLASRGIQARDGHLYAPRLLEASGIDPKTGLARVSLCHYNTREEIEKLREALHALSSRNT</sequence>
<accession>A0A538SQ51</accession>
<feature type="domain" description="Aminotransferase class V" evidence="1">
    <location>
        <begin position="32"/>
        <end position="404"/>
    </location>
</feature>
<dbReference type="InterPro" id="IPR000192">
    <property type="entry name" value="Aminotrans_V_dom"/>
</dbReference>
<evidence type="ECO:0000259" key="1">
    <source>
        <dbReference type="Pfam" id="PF00266"/>
    </source>
</evidence>
<dbReference type="InterPro" id="IPR015421">
    <property type="entry name" value="PyrdxlP-dep_Trfase_major"/>
</dbReference>
<dbReference type="NCBIfam" id="TIGR01976">
    <property type="entry name" value="am_tr_V_VC1184"/>
    <property type="match status" value="1"/>
</dbReference>
<comment type="caution">
    <text evidence="2">The sequence shown here is derived from an EMBL/GenBank/DDBJ whole genome shotgun (WGS) entry which is preliminary data.</text>
</comment>
<dbReference type="Gene3D" id="3.40.640.10">
    <property type="entry name" value="Type I PLP-dependent aspartate aminotransferase-like (Major domain)"/>
    <property type="match status" value="1"/>
</dbReference>
<dbReference type="SUPFAM" id="SSF53383">
    <property type="entry name" value="PLP-dependent transferases"/>
    <property type="match status" value="1"/>
</dbReference>
<reference evidence="2 3" key="1">
    <citation type="journal article" date="2019" name="Nat. Microbiol.">
        <title>Mediterranean grassland soil C-N compound turnover is dependent on rainfall and depth, and is mediated by genomically divergent microorganisms.</title>
        <authorList>
            <person name="Diamond S."/>
            <person name="Andeer P.F."/>
            <person name="Li Z."/>
            <person name="Crits-Christoph A."/>
            <person name="Burstein D."/>
            <person name="Anantharaman K."/>
            <person name="Lane K.R."/>
            <person name="Thomas B.C."/>
            <person name="Pan C."/>
            <person name="Northen T.R."/>
            <person name="Banfield J.F."/>
        </authorList>
    </citation>
    <scope>NUCLEOTIDE SEQUENCE [LARGE SCALE GENOMIC DNA]</scope>
    <source>
        <strain evidence="2">WS_4</strain>
    </source>
</reference>
<evidence type="ECO:0000313" key="2">
    <source>
        <dbReference type="EMBL" id="TMQ53506.1"/>
    </source>
</evidence>
<dbReference type="InterPro" id="IPR015422">
    <property type="entry name" value="PyrdxlP-dep_Trfase_small"/>
</dbReference>
<dbReference type="InterPro" id="IPR015424">
    <property type="entry name" value="PyrdxlP-dep_Trfase"/>
</dbReference>
<name>A0A538SQ51_UNCEI</name>
<organism evidence="2 3">
    <name type="scientific">Eiseniibacteriota bacterium</name>
    <dbReference type="NCBI Taxonomy" id="2212470"/>
    <lineage>
        <taxon>Bacteria</taxon>
        <taxon>Candidatus Eiseniibacteriota</taxon>
    </lineage>
</organism>
<proteinExistence type="predicted"/>
<dbReference type="Pfam" id="PF00266">
    <property type="entry name" value="Aminotran_5"/>
    <property type="match status" value="1"/>
</dbReference>
<dbReference type="PANTHER" id="PTHR43586">
    <property type="entry name" value="CYSTEINE DESULFURASE"/>
    <property type="match status" value="1"/>
</dbReference>
<dbReference type="PANTHER" id="PTHR43586:SF21">
    <property type="entry name" value="PYRIDOXAL PHOSPHATE (PLP)-DEPENDENT ASPARTATE AMINOTRANSFERASE SUPERFAMILY"/>
    <property type="match status" value="1"/>
</dbReference>
<gene>
    <name evidence="2" type="ORF">E6K74_09205</name>
</gene>
<dbReference type="Gene3D" id="3.90.1150.10">
    <property type="entry name" value="Aspartate Aminotransferase, domain 1"/>
    <property type="match status" value="1"/>
</dbReference>
<dbReference type="AlphaFoldDB" id="A0A538SQ51"/>
<dbReference type="Proteomes" id="UP000319829">
    <property type="component" value="Unassembled WGS sequence"/>
</dbReference>
<dbReference type="EMBL" id="VBOU01000085">
    <property type="protein sequence ID" value="TMQ53506.1"/>
    <property type="molecule type" value="Genomic_DNA"/>
</dbReference>
<dbReference type="InterPro" id="IPR011340">
    <property type="entry name" value="Cys_dSase-rel"/>
</dbReference>
<protein>
    <submittedName>
        <fullName evidence="2">Cysteine desulfurase-like protein</fullName>
    </submittedName>
</protein>
<evidence type="ECO:0000313" key="3">
    <source>
        <dbReference type="Proteomes" id="UP000319829"/>
    </source>
</evidence>